<name>A0A1G6VY52_9PSEU</name>
<gene>
    <name evidence="2" type="ORF">SAMN05216174_113134</name>
</gene>
<dbReference type="NCBIfam" id="NF033525">
    <property type="entry name" value="lasso_albusnod"/>
    <property type="match status" value="1"/>
</dbReference>
<keyword evidence="3" id="KW-1185">Reference proteome</keyword>
<sequence length="59" mass="6014">MATNSSTAITTSAGFSDEAETTRRSEGIAPAGLVSVGSVTEMTQGGDGDGSEDKRREYA</sequence>
<feature type="compositionally biased region" description="Low complexity" evidence="1">
    <location>
        <begin position="1"/>
        <end position="13"/>
    </location>
</feature>
<dbReference type="Proteomes" id="UP000199501">
    <property type="component" value="Unassembled WGS sequence"/>
</dbReference>
<organism evidence="2 3">
    <name type="scientific">Actinokineospora iranica</name>
    <dbReference type="NCBI Taxonomy" id="1271860"/>
    <lineage>
        <taxon>Bacteria</taxon>
        <taxon>Bacillati</taxon>
        <taxon>Actinomycetota</taxon>
        <taxon>Actinomycetes</taxon>
        <taxon>Pseudonocardiales</taxon>
        <taxon>Pseudonocardiaceae</taxon>
        <taxon>Actinokineospora</taxon>
    </lineage>
</organism>
<dbReference type="RefSeq" id="WP_091455010.1">
    <property type="nucleotide sequence ID" value="NZ_FMZZ01000013.1"/>
</dbReference>
<evidence type="ECO:0000313" key="2">
    <source>
        <dbReference type="EMBL" id="SDD57907.1"/>
    </source>
</evidence>
<proteinExistence type="predicted"/>
<dbReference type="AlphaFoldDB" id="A0A1G6VY52"/>
<evidence type="ECO:0000313" key="3">
    <source>
        <dbReference type="Proteomes" id="UP000199501"/>
    </source>
</evidence>
<accession>A0A1G6VY52</accession>
<feature type="region of interest" description="Disordered" evidence="1">
    <location>
        <begin position="1"/>
        <end position="59"/>
    </location>
</feature>
<dbReference type="EMBL" id="FMZZ01000013">
    <property type="protein sequence ID" value="SDD57907.1"/>
    <property type="molecule type" value="Genomic_DNA"/>
</dbReference>
<protein>
    <recommendedName>
        <fullName evidence="4">Albusnodin family lasso peptide</fullName>
    </recommendedName>
</protein>
<evidence type="ECO:0000256" key="1">
    <source>
        <dbReference type="SAM" id="MobiDB-lite"/>
    </source>
</evidence>
<reference evidence="3" key="1">
    <citation type="submission" date="2016-10" db="EMBL/GenBank/DDBJ databases">
        <authorList>
            <person name="Varghese N."/>
            <person name="Submissions S."/>
        </authorList>
    </citation>
    <scope>NUCLEOTIDE SEQUENCE [LARGE SCALE GENOMIC DNA]</scope>
    <source>
        <strain evidence="3">IBRC-M 10403</strain>
    </source>
</reference>
<evidence type="ECO:0008006" key="4">
    <source>
        <dbReference type="Google" id="ProtNLM"/>
    </source>
</evidence>